<protein>
    <recommendedName>
        <fullName evidence="2">DNA polymerase III subunit delta</fullName>
        <ecNumber evidence="1">2.7.7.7</ecNumber>
    </recommendedName>
</protein>
<proteinExistence type="inferred from homology"/>
<evidence type="ECO:0000313" key="12">
    <source>
        <dbReference type="Proteomes" id="UP001165366"/>
    </source>
</evidence>
<evidence type="ECO:0000256" key="6">
    <source>
        <dbReference type="ARBA" id="ARBA00022932"/>
    </source>
</evidence>
<dbReference type="PANTHER" id="PTHR34388">
    <property type="entry name" value="DNA POLYMERASE III SUBUNIT DELTA"/>
    <property type="match status" value="1"/>
</dbReference>
<reference evidence="11" key="1">
    <citation type="submission" date="2022-01" db="EMBL/GenBank/DDBJ databases">
        <authorList>
            <person name="Wang Y."/>
        </authorList>
    </citation>
    <scope>NUCLEOTIDE SEQUENCE</scope>
    <source>
        <strain evidence="11">WB101</strain>
    </source>
</reference>
<dbReference type="InterPro" id="IPR048466">
    <property type="entry name" value="DNA_pol3_delta-like_C"/>
</dbReference>
<keyword evidence="5" id="KW-0235">DNA replication</keyword>
<feature type="domain" description="DNA polymerase III delta subunit-like C-terminal" evidence="10">
    <location>
        <begin position="238"/>
        <end position="356"/>
    </location>
</feature>
<evidence type="ECO:0000259" key="10">
    <source>
        <dbReference type="Pfam" id="PF21694"/>
    </source>
</evidence>
<dbReference type="Pfam" id="PF06144">
    <property type="entry name" value="DNA_pol3_delta"/>
    <property type="match status" value="1"/>
</dbReference>
<evidence type="ECO:0000256" key="2">
    <source>
        <dbReference type="ARBA" id="ARBA00017703"/>
    </source>
</evidence>
<dbReference type="InterPro" id="IPR005790">
    <property type="entry name" value="DNA_polIII_delta"/>
</dbReference>
<evidence type="ECO:0000256" key="5">
    <source>
        <dbReference type="ARBA" id="ARBA00022705"/>
    </source>
</evidence>
<feature type="domain" description="DNA polymerase III delta N-terminal" evidence="9">
    <location>
        <begin position="37"/>
        <end position="149"/>
    </location>
</feature>
<evidence type="ECO:0000256" key="4">
    <source>
        <dbReference type="ARBA" id="ARBA00022695"/>
    </source>
</evidence>
<evidence type="ECO:0000256" key="1">
    <source>
        <dbReference type="ARBA" id="ARBA00012417"/>
    </source>
</evidence>
<dbReference type="Gene3D" id="1.10.8.60">
    <property type="match status" value="1"/>
</dbReference>
<comment type="similarity">
    <text evidence="7">Belongs to the DNA polymerase HolA subunit family.</text>
</comment>
<name>A0ABS9KFZ8_9BACT</name>
<evidence type="ECO:0000256" key="8">
    <source>
        <dbReference type="ARBA" id="ARBA00049244"/>
    </source>
</evidence>
<dbReference type="Gene3D" id="3.40.50.300">
    <property type="entry name" value="P-loop containing nucleotide triphosphate hydrolases"/>
    <property type="match status" value="1"/>
</dbReference>
<accession>A0ABS9KFZ8</accession>
<dbReference type="PANTHER" id="PTHR34388:SF1">
    <property type="entry name" value="DNA POLYMERASE III SUBUNIT DELTA"/>
    <property type="match status" value="1"/>
</dbReference>
<sequence>MNFKLETHLPLARNTSLATFRTLFNSLRKRDSIKPVYYLYGEEPFLIDMLQDEIEKLIPEEQKDFNFDLIYGNESNPADVLNIASSYPMMAEKRVVIVRDFMKLDENSEGEGIKEFSGYFKNPNPTTILCLIDTKFPHRGREPGKTLKEKDKETDLFEIHEFEKIDERNLPDWIIDWTRHSHKRQINPEAAQVLAQLVGPNLKLLSSEIDKLCTFVDTSEKVKVEHVKKITQSYRDYDVIELKNAVIKRDLHQALQIAEQMLLKTNNSTGEIIKTVGFFYSVFSNIWQICRLTEKGLNKQQVQDQLNIRSNYIFNIQYQEASNFKLAEMPYIFEALLDADSAAKGFSTLDTPSIFLLLIKRITG</sequence>
<evidence type="ECO:0000256" key="3">
    <source>
        <dbReference type="ARBA" id="ARBA00022679"/>
    </source>
</evidence>
<keyword evidence="12" id="KW-1185">Reference proteome</keyword>
<evidence type="ECO:0000256" key="7">
    <source>
        <dbReference type="ARBA" id="ARBA00034754"/>
    </source>
</evidence>
<dbReference type="SUPFAM" id="SSF52540">
    <property type="entry name" value="P-loop containing nucleoside triphosphate hydrolases"/>
    <property type="match status" value="1"/>
</dbReference>
<comment type="caution">
    <text evidence="11">The sequence shown here is derived from an EMBL/GenBank/DDBJ whole genome shotgun (WGS) entry which is preliminary data.</text>
</comment>
<keyword evidence="3 11" id="KW-0808">Transferase</keyword>
<gene>
    <name evidence="11" type="primary">holA</name>
    <name evidence="11" type="ORF">L6773_14400</name>
</gene>
<dbReference type="InterPro" id="IPR010372">
    <property type="entry name" value="DNA_pol3_delta_N"/>
</dbReference>
<dbReference type="EMBL" id="JAKLWS010000021">
    <property type="protein sequence ID" value="MCG2589768.1"/>
    <property type="molecule type" value="Genomic_DNA"/>
</dbReference>
<keyword evidence="6" id="KW-0239">DNA-directed DNA polymerase</keyword>
<organism evidence="11 12">
    <name type="scientific">Rhodohalobacter sulfatireducens</name>
    <dbReference type="NCBI Taxonomy" id="2911366"/>
    <lineage>
        <taxon>Bacteria</taxon>
        <taxon>Pseudomonadati</taxon>
        <taxon>Balneolota</taxon>
        <taxon>Balneolia</taxon>
        <taxon>Balneolales</taxon>
        <taxon>Balneolaceae</taxon>
        <taxon>Rhodohalobacter</taxon>
    </lineage>
</organism>
<reference evidence="11" key="2">
    <citation type="submission" date="2024-05" db="EMBL/GenBank/DDBJ databases">
        <title>Rhodohalobacter halophilus gen. nov., sp. nov., a moderately halophilic member of the family Balneolaceae.</title>
        <authorList>
            <person name="Xia J."/>
        </authorList>
    </citation>
    <scope>NUCLEOTIDE SEQUENCE</scope>
    <source>
        <strain evidence="11">WB101</strain>
    </source>
</reference>
<dbReference type="Pfam" id="PF21694">
    <property type="entry name" value="DNA_pol3_delta_C"/>
    <property type="match status" value="1"/>
</dbReference>
<dbReference type="Proteomes" id="UP001165366">
    <property type="component" value="Unassembled WGS sequence"/>
</dbReference>
<dbReference type="InterPro" id="IPR027417">
    <property type="entry name" value="P-loop_NTPase"/>
</dbReference>
<evidence type="ECO:0000313" key="11">
    <source>
        <dbReference type="EMBL" id="MCG2589768.1"/>
    </source>
</evidence>
<dbReference type="GO" id="GO:0003887">
    <property type="term" value="F:DNA-directed DNA polymerase activity"/>
    <property type="evidence" value="ECO:0007669"/>
    <property type="project" value="UniProtKB-EC"/>
</dbReference>
<dbReference type="NCBIfam" id="TIGR01128">
    <property type="entry name" value="holA"/>
    <property type="match status" value="1"/>
</dbReference>
<keyword evidence="4 11" id="KW-0548">Nucleotidyltransferase</keyword>
<dbReference type="Gene3D" id="1.20.272.10">
    <property type="match status" value="1"/>
</dbReference>
<dbReference type="InterPro" id="IPR008921">
    <property type="entry name" value="DNA_pol3_clamp-load_cplx_C"/>
</dbReference>
<dbReference type="EC" id="2.7.7.7" evidence="1"/>
<comment type="catalytic activity">
    <reaction evidence="8">
        <text>DNA(n) + a 2'-deoxyribonucleoside 5'-triphosphate = DNA(n+1) + diphosphate</text>
        <dbReference type="Rhea" id="RHEA:22508"/>
        <dbReference type="Rhea" id="RHEA-COMP:17339"/>
        <dbReference type="Rhea" id="RHEA-COMP:17340"/>
        <dbReference type="ChEBI" id="CHEBI:33019"/>
        <dbReference type="ChEBI" id="CHEBI:61560"/>
        <dbReference type="ChEBI" id="CHEBI:173112"/>
        <dbReference type="EC" id="2.7.7.7"/>
    </reaction>
</comment>
<dbReference type="SUPFAM" id="SSF48019">
    <property type="entry name" value="post-AAA+ oligomerization domain-like"/>
    <property type="match status" value="1"/>
</dbReference>
<evidence type="ECO:0000259" key="9">
    <source>
        <dbReference type="Pfam" id="PF06144"/>
    </source>
</evidence>